<dbReference type="InterPro" id="IPR036866">
    <property type="entry name" value="RibonucZ/Hydroxyglut_hydro"/>
</dbReference>
<dbReference type="PANTHER" id="PTHR23131:SF0">
    <property type="entry name" value="ENDORIBONUCLEASE LACTB2"/>
    <property type="match status" value="1"/>
</dbReference>
<organism evidence="1">
    <name type="scientific">Alexandrium andersonii</name>
    <dbReference type="NCBI Taxonomy" id="327968"/>
    <lineage>
        <taxon>Eukaryota</taxon>
        <taxon>Sar</taxon>
        <taxon>Alveolata</taxon>
        <taxon>Dinophyceae</taxon>
        <taxon>Gonyaulacales</taxon>
        <taxon>Pyrocystaceae</taxon>
        <taxon>Alexandrium</taxon>
    </lineage>
</organism>
<dbReference type="EMBL" id="HBGQ01029992">
    <property type="protein sequence ID" value="CAD9412548.1"/>
    <property type="molecule type" value="Transcribed_RNA"/>
</dbReference>
<evidence type="ECO:0008006" key="2">
    <source>
        <dbReference type="Google" id="ProtNLM"/>
    </source>
</evidence>
<sequence length="186" mass="21649">MQEDKSLFSGDHVLGWGTTFIFDLYDYMTTLQFMIALRPVHLFPGHGPMIEDGVGLLERYIGHRKEREDQVEDVLLQRPDPVSIPDVVHTLYTNTPPERLWMAQENVQKILRKFDKGGIALSFMRQADGTLERYSFARNWMAMRRLPENLVWLHRFHFRAETREEDALPSPLGLVSEAAPVRQARL</sequence>
<dbReference type="Gene3D" id="3.60.15.10">
    <property type="entry name" value="Ribonuclease Z/Hydroxyacylglutathione hydrolase-like"/>
    <property type="match status" value="1"/>
</dbReference>
<evidence type="ECO:0000313" key="1">
    <source>
        <dbReference type="EMBL" id="CAD9412548.1"/>
    </source>
</evidence>
<gene>
    <name evidence="1" type="ORF">AAND1436_LOCUS14800</name>
</gene>
<accession>A0A7S2C1J6</accession>
<dbReference type="SUPFAM" id="SSF56281">
    <property type="entry name" value="Metallo-hydrolase/oxidoreductase"/>
    <property type="match status" value="1"/>
</dbReference>
<reference evidence="1" key="1">
    <citation type="submission" date="2021-01" db="EMBL/GenBank/DDBJ databases">
        <authorList>
            <person name="Corre E."/>
            <person name="Pelletier E."/>
            <person name="Niang G."/>
            <person name="Scheremetjew M."/>
            <person name="Finn R."/>
            <person name="Kale V."/>
            <person name="Holt S."/>
            <person name="Cochrane G."/>
            <person name="Meng A."/>
            <person name="Brown T."/>
            <person name="Cohen L."/>
        </authorList>
    </citation>
    <scope>NUCLEOTIDE SEQUENCE</scope>
    <source>
        <strain evidence="1">CCMP2222</strain>
    </source>
</reference>
<dbReference type="InterPro" id="IPR036388">
    <property type="entry name" value="WH-like_DNA-bd_sf"/>
</dbReference>
<protein>
    <recommendedName>
        <fullName evidence="2">LACTB2 winged helix domain-containing protein</fullName>
    </recommendedName>
</protein>
<dbReference type="PANTHER" id="PTHR23131">
    <property type="entry name" value="ENDORIBONUCLEASE LACTB2"/>
    <property type="match status" value="1"/>
</dbReference>
<proteinExistence type="predicted"/>
<dbReference type="AlphaFoldDB" id="A0A7S2C1J6"/>
<name>A0A7S2C1J6_9DINO</name>
<dbReference type="Gene3D" id="1.10.10.10">
    <property type="entry name" value="Winged helix-like DNA-binding domain superfamily/Winged helix DNA-binding domain"/>
    <property type="match status" value="1"/>
</dbReference>
<dbReference type="InterPro" id="IPR050662">
    <property type="entry name" value="Sec-metab_biosynth-thioest"/>
</dbReference>